<sequence length="790" mass="87706">MLVSRKLLNRYVDLEGISTQELADSLTNAGLEVEGVDSLIQGTNLVVGYVESCEPHPDSDHLNITQVNLGDMHEQIVCGAENIAAGQYVVVAKVGAELKDMSIKETKVRGVQSNGMICSLNELGVAEKFQTESQKTGIVTLPKSEPGSDPAVALGLDDEILDVSQTPNRSDFMSIFAIAHEVAAIFEREVKIPEIKNHMQTGTKSDFQVSSETEKCFLFLAKVVNSVTVKESPSWMREVLIGSGIKPINNLVDISNFVMLETGQPMHFYDKKALDTMTLSVADNLNQTVVALDDHEYKLEENDLVILNGDKPVGIAGIMGLGNTMIQDDTTAIVIEAARFNHVSVRKTATRLGLSTDSSQRFTKPMDNMATFNAVNRAVDLLIEYADASGIEDTVQYGDVDLELKKIKITSDKINSYLGTKLENETIVSVFERLNFNPAVSGDTIECTVPSYRKDLDIEVDLIEEVIRIVGYDILEETLPLLDLTMGSLNPFQRTIRQIESVLLGNGANQTNTYTLVDLPKTQGLFSLGTPVKLMSPISDKRAYLRTQLFNSMLEVLSYNNSHKISEGLYFEHTAIQVEGEKTHRLGLIGSGSLIKENWNNVSIDLDFFTLKGILMNLFDQLGYAEKRFEFKSDCDFGETLHPYKSAQILINRKPIGYIGHVHPRLLKENDLKDAVYAEIDLDVLLGLKGSSIKAQPVAKYPIMTRDLAVLCDKDIAVKDLIQSIEKGSKRYLVDLNVFDVFTSEKLGDKKSIAFQLSFGQNRTLEIEEINAIMEDIKTLLVEKHNVEIR</sequence>
<dbReference type="GO" id="GO:0005524">
    <property type="term" value="F:ATP binding"/>
    <property type="evidence" value="ECO:0007669"/>
    <property type="project" value="UniProtKB-UniRule"/>
</dbReference>
<dbReference type="SUPFAM" id="SSF54991">
    <property type="entry name" value="Anticodon-binding domain of PheRS"/>
    <property type="match status" value="1"/>
</dbReference>
<evidence type="ECO:0000256" key="1">
    <source>
        <dbReference type="ARBA" id="ARBA00004496"/>
    </source>
</evidence>
<keyword evidence="5 16" id="KW-0820">tRNA-binding</keyword>
<evidence type="ECO:0000256" key="16">
    <source>
        <dbReference type="PROSITE-ProRule" id="PRU00209"/>
    </source>
</evidence>
<comment type="subunit">
    <text evidence="3 15">Tetramer of two alpha and two beta subunits.</text>
</comment>
<evidence type="ECO:0000256" key="8">
    <source>
        <dbReference type="ARBA" id="ARBA00022741"/>
    </source>
</evidence>
<dbReference type="KEGG" id="eio:H9L01_08525"/>
<dbReference type="GO" id="GO:0016740">
    <property type="term" value="F:transferase activity"/>
    <property type="evidence" value="ECO:0007669"/>
    <property type="project" value="UniProtKB-ARBA"/>
</dbReference>
<dbReference type="NCBIfam" id="TIGR00472">
    <property type="entry name" value="pheT_bact"/>
    <property type="match status" value="1"/>
</dbReference>
<dbReference type="InterPro" id="IPR041616">
    <property type="entry name" value="PheRS_beta_core"/>
</dbReference>
<dbReference type="SUPFAM" id="SSF56037">
    <property type="entry name" value="PheT/TilS domain"/>
    <property type="match status" value="1"/>
</dbReference>
<evidence type="ECO:0000313" key="21">
    <source>
        <dbReference type="Proteomes" id="UP000515928"/>
    </source>
</evidence>
<dbReference type="InterPro" id="IPR033714">
    <property type="entry name" value="tRNA_bind_bactPheRS"/>
</dbReference>
<keyword evidence="8 15" id="KW-0547">Nucleotide-binding</keyword>
<dbReference type="InterPro" id="IPR045060">
    <property type="entry name" value="Phe-tRNA-ligase_IIc_bsu"/>
</dbReference>
<evidence type="ECO:0000259" key="18">
    <source>
        <dbReference type="PROSITE" id="PS51447"/>
    </source>
</evidence>
<dbReference type="PANTHER" id="PTHR10947:SF0">
    <property type="entry name" value="PHENYLALANINE--TRNA LIGASE BETA SUBUNIT"/>
    <property type="match status" value="1"/>
</dbReference>
<comment type="subcellular location">
    <subcellularLocation>
        <location evidence="1 15">Cytoplasm</location>
    </subcellularLocation>
</comment>
<keyword evidence="11 16" id="KW-0694">RNA-binding</keyword>
<dbReference type="InterPro" id="IPR004532">
    <property type="entry name" value="Phe-tRNA-ligase_IIc_bsu_bact"/>
</dbReference>
<keyword evidence="21" id="KW-1185">Reference proteome</keyword>
<evidence type="ECO:0000256" key="5">
    <source>
        <dbReference type="ARBA" id="ARBA00022555"/>
    </source>
</evidence>
<dbReference type="NCBIfam" id="NF045760">
    <property type="entry name" value="YtpR"/>
    <property type="match status" value="1"/>
</dbReference>
<dbReference type="CDD" id="cd02796">
    <property type="entry name" value="tRNA_bind_bactPheRS"/>
    <property type="match status" value="1"/>
</dbReference>
<evidence type="ECO:0000256" key="14">
    <source>
        <dbReference type="ARBA" id="ARBA00049255"/>
    </source>
</evidence>
<feature type="binding site" evidence="15">
    <location>
        <position position="464"/>
    </location>
    <ligand>
        <name>Mg(2+)</name>
        <dbReference type="ChEBI" id="CHEBI:18420"/>
        <note>shared with alpha subunit</note>
    </ligand>
</feature>
<evidence type="ECO:0000256" key="3">
    <source>
        <dbReference type="ARBA" id="ARBA00011209"/>
    </source>
</evidence>
<feature type="binding site" evidence="15">
    <location>
        <position position="465"/>
    </location>
    <ligand>
        <name>Mg(2+)</name>
        <dbReference type="ChEBI" id="CHEBI:18420"/>
        <note>shared with alpha subunit</note>
    </ligand>
</feature>
<evidence type="ECO:0000256" key="4">
    <source>
        <dbReference type="ARBA" id="ARBA00022490"/>
    </source>
</evidence>
<keyword evidence="12 15" id="KW-0648">Protein biosynthesis</keyword>
<feature type="binding site" evidence="15">
    <location>
        <position position="455"/>
    </location>
    <ligand>
        <name>Mg(2+)</name>
        <dbReference type="ChEBI" id="CHEBI:18420"/>
        <note>shared with alpha subunit</note>
    </ligand>
</feature>
<evidence type="ECO:0000256" key="12">
    <source>
        <dbReference type="ARBA" id="ARBA00022917"/>
    </source>
</evidence>
<dbReference type="PANTHER" id="PTHR10947">
    <property type="entry name" value="PHENYLALANYL-TRNA SYNTHETASE BETA CHAIN AND LEUCINE-RICH REPEAT-CONTAINING PROTEIN 47"/>
    <property type="match status" value="1"/>
</dbReference>
<keyword evidence="4 15" id="KW-0963">Cytoplasm</keyword>
<evidence type="ECO:0000256" key="11">
    <source>
        <dbReference type="ARBA" id="ARBA00022884"/>
    </source>
</evidence>
<evidence type="ECO:0000313" key="20">
    <source>
        <dbReference type="EMBL" id="QNN60408.1"/>
    </source>
</evidence>
<dbReference type="SMART" id="SM00896">
    <property type="entry name" value="FDX-ACB"/>
    <property type="match status" value="1"/>
</dbReference>
<evidence type="ECO:0000259" key="19">
    <source>
        <dbReference type="PROSITE" id="PS51483"/>
    </source>
</evidence>
<evidence type="ECO:0000259" key="17">
    <source>
        <dbReference type="PROSITE" id="PS50886"/>
    </source>
</evidence>
<comment type="cofactor">
    <cofactor evidence="15">
        <name>Mg(2+)</name>
        <dbReference type="ChEBI" id="CHEBI:18420"/>
    </cofactor>
    <text evidence="15">Binds 2 magnesium ions per tetramer.</text>
</comment>
<dbReference type="GO" id="GO:0004826">
    <property type="term" value="F:phenylalanine-tRNA ligase activity"/>
    <property type="evidence" value="ECO:0007669"/>
    <property type="project" value="UniProtKB-UniRule"/>
</dbReference>
<dbReference type="Gene3D" id="3.50.40.10">
    <property type="entry name" value="Phenylalanyl-trna Synthetase, Chain B, domain 3"/>
    <property type="match status" value="1"/>
</dbReference>
<keyword evidence="9 15" id="KW-0067">ATP-binding</keyword>
<dbReference type="CDD" id="cd00769">
    <property type="entry name" value="PheRS_beta_core"/>
    <property type="match status" value="1"/>
</dbReference>
<dbReference type="InterPro" id="IPR005146">
    <property type="entry name" value="B3/B4_tRNA-bd"/>
</dbReference>
<evidence type="ECO:0000256" key="13">
    <source>
        <dbReference type="ARBA" id="ARBA00023146"/>
    </source>
</evidence>
<evidence type="ECO:0000256" key="10">
    <source>
        <dbReference type="ARBA" id="ARBA00022842"/>
    </source>
</evidence>
<dbReference type="PROSITE" id="PS50886">
    <property type="entry name" value="TRBD"/>
    <property type="match status" value="1"/>
</dbReference>
<reference evidence="20 21" key="1">
    <citation type="submission" date="2020-08" db="EMBL/GenBank/DDBJ databases">
        <title>Genome sequence of Erysipelothrix inopinata DSM 15511T.</title>
        <authorList>
            <person name="Hyun D.-W."/>
            <person name="Bae J.-W."/>
        </authorList>
    </citation>
    <scope>NUCLEOTIDE SEQUENCE [LARGE SCALE GENOMIC DNA]</scope>
    <source>
        <strain evidence="20 21">DSM 15511</strain>
    </source>
</reference>
<dbReference type="GO" id="GO:0140096">
    <property type="term" value="F:catalytic activity, acting on a protein"/>
    <property type="evidence" value="ECO:0007669"/>
    <property type="project" value="UniProtKB-ARBA"/>
</dbReference>
<proteinExistence type="inferred from homology"/>
<accession>A0A7G9RXT3</accession>
<dbReference type="SUPFAM" id="SSF46955">
    <property type="entry name" value="Putative DNA-binding domain"/>
    <property type="match status" value="1"/>
</dbReference>
<name>A0A7G9RXT3_9FIRM</name>
<dbReference type="EC" id="6.1.1.20" evidence="15"/>
<dbReference type="InterPro" id="IPR002547">
    <property type="entry name" value="tRNA-bd_dom"/>
</dbReference>
<keyword evidence="6 15" id="KW-0436">Ligase</keyword>
<dbReference type="Proteomes" id="UP000515928">
    <property type="component" value="Chromosome"/>
</dbReference>
<dbReference type="Pfam" id="PF17759">
    <property type="entry name" value="tRNA_synthFbeta"/>
    <property type="match status" value="1"/>
</dbReference>
<dbReference type="Gene3D" id="3.30.56.10">
    <property type="match status" value="2"/>
</dbReference>
<dbReference type="RefSeq" id="WP_187533537.1">
    <property type="nucleotide sequence ID" value="NZ_CBCSHU010000004.1"/>
</dbReference>
<dbReference type="EMBL" id="CP060715">
    <property type="protein sequence ID" value="QNN60408.1"/>
    <property type="molecule type" value="Genomic_DNA"/>
</dbReference>
<dbReference type="GO" id="GO:0006432">
    <property type="term" value="P:phenylalanyl-tRNA aminoacylation"/>
    <property type="evidence" value="ECO:0007669"/>
    <property type="project" value="UniProtKB-UniRule"/>
</dbReference>
<dbReference type="Gene3D" id="3.30.70.380">
    <property type="entry name" value="Ferrodoxin-fold anticodon-binding domain"/>
    <property type="match status" value="1"/>
</dbReference>
<dbReference type="InterPro" id="IPR005147">
    <property type="entry name" value="tRNA_synthase_B5-dom"/>
</dbReference>
<protein>
    <recommendedName>
        <fullName evidence="15">Phenylalanine--tRNA ligase beta subunit</fullName>
        <ecNumber evidence="15">6.1.1.20</ecNumber>
    </recommendedName>
    <alternativeName>
        <fullName evidence="15">Phenylalanyl-tRNA synthetase beta subunit</fullName>
        <shortName evidence="15">PheRS</shortName>
    </alternativeName>
</protein>
<feature type="domain" description="FDX-ACB" evidence="18">
    <location>
        <begin position="699"/>
        <end position="790"/>
    </location>
</feature>
<dbReference type="HAMAP" id="MF_00283">
    <property type="entry name" value="Phe_tRNA_synth_beta1"/>
    <property type="match status" value="1"/>
</dbReference>
<dbReference type="FunFam" id="2.40.50.140:FF:000045">
    <property type="entry name" value="Phenylalanine--tRNA ligase beta subunit"/>
    <property type="match status" value="1"/>
</dbReference>
<dbReference type="InterPro" id="IPR020825">
    <property type="entry name" value="Phe-tRNA_synthase-like_B3/B4"/>
</dbReference>
<gene>
    <name evidence="15 20" type="primary">pheT</name>
    <name evidence="20" type="ORF">H9L01_08525</name>
</gene>
<dbReference type="InterPro" id="IPR045864">
    <property type="entry name" value="aa-tRNA-synth_II/BPL/LPL"/>
</dbReference>
<evidence type="ECO:0000256" key="2">
    <source>
        <dbReference type="ARBA" id="ARBA00008653"/>
    </source>
</evidence>
<dbReference type="InterPro" id="IPR005121">
    <property type="entry name" value="Fdx_antiC-bd"/>
</dbReference>
<feature type="domain" description="TRNA-binding" evidence="17">
    <location>
        <begin position="39"/>
        <end position="152"/>
    </location>
</feature>
<dbReference type="GO" id="GO:0000287">
    <property type="term" value="F:magnesium ion binding"/>
    <property type="evidence" value="ECO:0007669"/>
    <property type="project" value="UniProtKB-UniRule"/>
</dbReference>
<dbReference type="SUPFAM" id="SSF50249">
    <property type="entry name" value="Nucleic acid-binding proteins"/>
    <property type="match status" value="1"/>
</dbReference>
<evidence type="ECO:0000256" key="9">
    <source>
        <dbReference type="ARBA" id="ARBA00022840"/>
    </source>
</evidence>
<dbReference type="AlphaFoldDB" id="A0A7G9RXT3"/>
<dbReference type="Pfam" id="PF03483">
    <property type="entry name" value="B3_4"/>
    <property type="match status" value="1"/>
</dbReference>
<organism evidence="20 21">
    <name type="scientific">Erysipelothrix inopinata</name>
    <dbReference type="NCBI Taxonomy" id="225084"/>
    <lineage>
        <taxon>Bacteria</taxon>
        <taxon>Bacillati</taxon>
        <taxon>Bacillota</taxon>
        <taxon>Erysipelotrichia</taxon>
        <taxon>Erysipelotrichales</taxon>
        <taxon>Erysipelotrichaceae</taxon>
        <taxon>Erysipelothrix</taxon>
    </lineage>
</organism>
<dbReference type="InterPro" id="IPR009061">
    <property type="entry name" value="DNA-bd_dom_put_sf"/>
</dbReference>
<dbReference type="Pfam" id="PF03147">
    <property type="entry name" value="FDX-ACB"/>
    <property type="match status" value="1"/>
</dbReference>
<dbReference type="SMART" id="SM00873">
    <property type="entry name" value="B3_4"/>
    <property type="match status" value="1"/>
</dbReference>
<dbReference type="Pfam" id="PF01588">
    <property type="entry name" value="tRNA_bind"/>
    <property type="match status" value="1"/>
</dbReference>
<evidence type="ECO:0000256" key="15">
    <source>
        <dbReference type="HAMAP-Rule" id="MF_00283"/>
    </source>
</evidence>
<dbReference type="Pfam" id="PF03484">
    <property type="entry name" value="B5"/>
    <property type="match status" value="1"/>
</dbReference>
<keyword evidence="10 15" id="KW-0460">Magnesium</keyword>
<keyword evidence="13 15" id="KW-0030">Aminoacyl-tRNA synthetase</keyword>
<dbReference type="SMART" id="SM00874">
    <property type="entry name" value="B5"/>
    <property type="match status" value="1"/>
</dbReference>
<dbReference type="PROSITE" id="PS51447">
    <property type="entry name" value="FDX_ACB"/>
    <property type="match status" value="1"/>
</dbReference>
<dbReference type="GO" id="GO:0000049">
    <property type="term" value="F:tRNA binding"/>
    <property type="evidence" value="ECO:0007669"/>
    <property type="project" value="UniProtKB-UniRule"/>
</dbReference>
<feature type="binding site" evidence="15">
    <location>
        <position position="461"/>
    </location>
    <ligand>
        <name>Mg(2+)</name>
        <dbReference type="ChEBI" id="CHEBI:18420"/>
        <note>shared with alpha subunit</note>
    </ligand>
</feature>
<evidence type="ECO:0000256" key="7">
    <source>
        <dbReference type="ARBA" id="ARBA00022723"/>
    </source>
</evidence>
<dbReference type="InterPro" id="IPR012340">
    <property type="entry name" value="NA-bd_OB-fold"/>
</dbReference>
<dbReference type="SUPFAM" id="SSF55681">
    <property type="entry name" value="Class II aaRS and biotin synthetases"/>
    <property type="match status" value="1"/>
</dbReference>
<feature type="domain" description="B5" evidence="19">
    <location>
        <begin position="402"/>
        <end position="477"/>
    </location>
</feature>
<comment type="similarity">
    <text evidence="2 15">Belongs to the phenylalanyl-tRNA synthetase beta subunit family. Type 1 subfamily.</text>
</comment>
<dbReference type="PROSITE" id="PS51483">
    <property type="entry name" value="B5"/>
    <property type="match status" value="1"/>
</dbReference>
<dbReference type="GO" id="GO:0009328">
    <property type="term" value="C:phenylalanine-tRNA ligase complex"/>
    <property type="evidence" value="ECO:0007669"/>
    <property type="project" value="TreeGrafter"/>
</dbReference>
<keyword evidence="7 15" id="KW-0479">Metal-binding</keyword>
<dbReference type="Gene3D" id="3.30.930.10">
    <property type="entry name" value="Bira Bifunctional Protein, Domain 2"/>
    <property type="match status" value="1"/>
</dbReference>
<evidence type="ECO:0000256" key="6">
    <source>
        <dbReference type="ARBA" id="ARBA00022598"/>
    </source>
</evidence>
<dbReference type="InterPro" id="IPR036690">
    <property type="entry name" value="Fdx_antiC-bd_sf"/>
</dbReference>
<dbReference type="Gene3D" id="2.40.50.140">
    <property type="entry name" value="Nucleic acid-binding proteins"/>
    <property type="match status" value="1"/>
</dbReference>
<comment type="catalytic activity">
    <reaction evidence="14 15">
        <text>tRNA(Phe) + L-phenylalanine + ATP = L-phenylalanyl-tRNA(Phe) + AMP + diphosphate + H(+)</text>
        <dbReference type="Rhea" id="RHEA:19413"/>
        <dbReference type="Rhea" id="RHEA-COMP:9668"/>
        <dbReference type="Rhea" id="RHEA-COMP:9699"/>
        <dbReference type="ChEBI" id="CHEBI:15378"/>
        <dbReference type="ChEBI" id="CHEBI:30616"/>
        <dbReference type="ChEBI" id="CHEBI:33019"/>
        <dbReference type="ChEBI" id="CHEBI:58095"/>
        <dbReference type="ChEBI" id="CHEBI:78442"/>
        <dbReference type="ChEBI" id="CHEBI:78531"/>
        <dbReference type="ChEBI" id="CHEBI:456215"/>
        <dbReference type="EC" id="6.1.1.20"/>
    </reaction>
</comment>